<dbReference type="SUPFAM" id="SSF81383">
    <property type="entry name" value="F-box domain"/>
    <property type="match status" value="1"/>
</dbReference>
<feature type="repeat" description="WD" evidence="1">
    <location>
        <begin position="183"/>
        <end position="212"/>
    </location>
</feature>
<dbReference type="Gene3D" id="2.130.10.10">
    <property type="entry name" value="YVTN repeat-like/Quinoprotein amine dehydrogenase"/>
    <property type="match status" value="1"/>
</dbReference>
<dbReference type="PANTHER" id="PTHR14381:SF1">
    <property type="entry name" value="F-BOX_WD REPEAT-CONTAINING PROTEIN 4"/>
    <property type="match status" value="1"/>
</dbReference>
<gene>
    <name evidence="3" type="ORF">WH47_10568</name>
</gene>
<dbReference type="InterPro" id="IPR036322">
    <property type="entry name" value="WD40_repeat_dom_sf"/>
</dbReference>
<protein>
    <submittedName>
        <fullName evidence="3">F-box/WD repeat-containing protein 4</fullName>
    </submittedName>
</protein>
<dbReference type="Pfam" id="PF00400">
    <property type="entry name" value="WD40"/>
    <property type="match status" value="1"/>
</dbReference>
<dbReference type="InterPro" id="IPR015943">
    <property type="entry name" value="WD40/YVTN_repeat-like_dom_sf"/>
</dbReference>
<dbReference type="STRING" id="597456.A0A0L7QMV0"/>
<accession>A0A0L7QMV0</accession>
<keyword evidence="1" id="KW-0853">WD repeat</keyword>
<dbReference type="PROSITE" id="PS50082">
    <property type="entry name" value="WD_REPEATS_2"/>
    <property type="match status" value="1"/>
</dbReference>
<dbReference type="AlphaFoldDB" id="A0A0L7QMV0"/>
<dbReference type="PANTHER" id="PTHR14381">
    <property type="entry name" value="DACTYLIN"/>
    <property type="match status" value="1"/>
</dbReference>
<dbReference type="OrthoDB" id="435188at2759"/>
<organism evidence="3 4">
    <name type="scientific">Habropoda laboriosa</name>
    <dbReference type="NCBI Taxonomy" id="597456"/>
    <lineage>
        <taxon>Eukaryota</taxon>
        <taxon>Metazoa</taxon>
        <taxon>Ecdysozoa</taxon>
        <taxon>Arthropoda</taxon>
        <taxon>Hexapoda</taxon>
        <taxon>Insecta</taxon>
        <taxon>Pterygota</taxon>
        <taxon>Neoptera</taxon>
        <taxon>Endopterygota</taxon>
        <taxon>Hymenoptera</taxon>
        <taxon>Apocrita</taxon>
        <taxon>Aculeata</taxon>
        <taxon>Apoidea</taxon>
        <taxon>Anthophila</taxon>
        <taxon>Apidae</taxon>
        <taxon>Habropoda</taxon>
    </lineage>
</organism>
<evidence type="ECO:0000256" key="1">
    <source>
        <dbReference type="PROSITE-ProRule" id="PRU00221"/>
    </source>
</evidence>
<evidence type="ECO:0000259" key="2">
    <source>
        <dbReference type="PROSITE" id="PS50181"/>
    </source>
</evidence>
<dbReference type="Pfam" id="PF12937">
    <property type="entry name" value="F-box-like"/>
    <property type="match status" value="1"/>
</dbReference>
<dbReference type="GO" id="GO:0019005">
    <property type="term" value="C:SCF ubiquitin ligase complex"/>
    <property type="evidence" value="ECO:0007669"/>
    <property type="project" value="TreeGrafter"/>
</dbReference>
<dbReference type="SMART" id="SM00320">
    <property type="entry name" value="WD40"/>
    <property type="match status" value="5"/>
</dbReference>
<keyword evidence="4" id="KW-1185">Reference proteome</keyword>
<dbReference type="InterPro" id="IPR001680">
    <property type="entry name" value="WD40_rpt"/>
</dbReference>
<dbReference type="SMART" id="SM00256">
    <property type="entry name" value="FBOX"/>
    <property type="match status" value="1"/>
</dbReference>
<evidence type="ECO:0000313" key="3">
    <source>
        <dbReference type="EMBL" id="KOC59869.1"/>
    </source>
</evidence>
<dbReference type="Proteomes" id="UP000053825">
    <property type="component" value="Unassembled WGS sequence"/>
</dbReference>
<dbReference type="PROSITE" id="PS50181">
    <property type="entry name" value="FBOX"/>
    <property type="match status" value="1"/>
</dbReference>
<dbReference type="Gene3D" id="1.20.1280.50">
    <property type="match status" value="1"/>
</dbReference>
<dbReference type="EMBL" id="KQ414885">
    <property type="protein sequence ID" value="KOC59869.1"/>
    <property type="molecule type" value="Genomic_DNA"/>
</dbReference>
<proteinExistence type="predicted"/>
<dbReference type="GO" id="GO:0031146">
    <property type="term" value="P:SCF-dependent proteasomal ubiquitin-dependent protein catabolic process"/>
    <property type="evidence" value="ECO:0007669"/>
    <property type="project" value="TreeGrafter"/>
</dbReference>
<dbReference type="InterPro" id="IPR052301">
    <property type="entry name" value="SCF_F-box/WD-repeat"/>
</dbReference>
<dbReference type="InterPro" id="IPR036047">
    <property type="entry name" value="F-box-like_dom_sf"/>
</dbReference>
<dbReference type="SUPFAM" id="SSF50978">
    <property type="entry name" value="WD40 repeat-like"/>
    <property type="match status" value="1"/>
</dbReference>
<sequence>MTDVWRLDTLPSDVLILIFDYCHAFDLVRLSEVCTRFYDIVCGKILWIKKSKQPIATNQTSRKFRERCNPLLCLRTKWQVSHNWQYGKYEKRILFSQNTKLIPQIQLTEDVLWWSGGKHFYGLRRTEPFQENNRIFINDNIRSDIFKFVVKNECIITGHRDGSIQFWTKSRCDENIDFYFSIDRAHSSNVNALDETSKAIISGSSDGTVKIWGPIGQRILNVPLATINISECVCSLSADPTSTNIAIGSRGDSDRLHLHIFDLENYTDSDILRPDKKRCAGILDMVWDNPQILLTCGYDSYIRKWDLRTGTCVYSWPDPTDATLYCISSDYQYTMITGTKFNCKAVLWDQRQQNYVQLYFMNLRRMLSPVYSVSFDSTHLYGATDQHLVELKFSGYSYKESNYKEILKYELIRTYGSGSNWIV</sequence>
<feature type="domain" description="F-box" evidence="2">
    <location>
        <begin position="4"/>
        <end position="50"/>
    </location>
</feature>
<reference evidence="3 4" key="1">
    <citation type="submission" date="2015-07" db="EMBL/GenBank/DDBJ databases">
        <title>The genome of Habropoda laboriosa.</title>
        <authorList>
            <person name="Pan H."/>
            <person name="Kapheim K."/>
        </authorList>
    </citation>
    <scope>NUCLEOTIDE SEQUENCE [LARGE SCALE GENOMIC DNA]</scope>
    <source>
        <strain evidence="3">0110345459</strain>
    </source>
</reference>
<name>A0A0L7QMV0_9HYME</name>
<evidence type="ECO:0000313" key="4">
    <source>
        <dbReference type="Proteomes" id="UP000053825"/>
    </source>
</evidence>
<dbReference type="InterPro" id="IPR001810">
    <property type="entry name" value="F-box_dom"/>
</dbReference>